<accession>A0A6A5GRH4</accession>
<organism evidence="1 2">
    <name type="scientific">Caenorhabditis remanei</name>
    <name type="common">Caenorhabditis vulgaris</name>
    <dbReference type="NCBI Taxonomy" id="31234"/>
    <lineage>
        <taxon>Eukaryota</taxon>
        <taxon>Metazoa</taxon>
        <taxon>Ecdysozoa</taxon>
        <taxon>Nematoda</taxon>
        <taxon>Chromadorea</taxon>
        <taxon>Rhabditida</taxon>
        <taxon>Rhabditina</taxon>
        <taxon>Rhabditomorpha</taxon>
        <taxon>Rhabditoidea</taxon>
        <taxon>Rhabditidae</taxon>
        <taxon>Peloderinae</taxon>
        <taxon>Caenorhabditis</taxon>
    </lineage>
</organism>
<dbReference type="GeneID" id="78775864"/>
<evidence type="ECO:0000313" key="1">
    <source>
        <dbReference type="EMBL" id="KAF1757787.1"/>
    </source>
</evidence>
<proteinExistence type="predicted"/>
<dbReference type="EMBL" id="WUAV01000004">
    <property type="protein sequence ID" value="KAF1757787.1"/>
    <property type="molecule type" value="Genomic_DNA"/>
</dbReference>
<dbReference type="KEGG" id="crq:GCK72_014243"/>
<dbReference type="CTD" id="78775864"/>
<gene>
    <name evidence="1" type="ORF">GCK72_014243</name>
</gene>
<dbReference type="AlphaFoldDB" id="A0A6A5GRH4"/>
<sequence>MIEVTTFQAKFFIHSPFKQSNRAIDSSNKFSIENTKSEWTSAAHQIMNTPQFRSLNFVNFEYNNSTELCVRLLWIDQTGSNNVIDLRIICELSRDATKNHICFTNIVRETT</sequence>
<reference evidence="1 2" key="1">
    <citation type="submission" date="2019-12" db="EMBL/GenBank/DDBJ databases">
        <title>Chromosome-level assembly of the Caenorhabditis remanei genome.</title>
        <authorList>
            <person name="Teterina A.A."/>
            <person name="Willis J.H."/>
            <person name="Phillips P.C."/>
        </authorList>
    </citation>
    <scope>NUCLEOTIDE SEQUENCE [LARGE SCALE GENOMIC DNA]</scope>
    <source>
        <strain evidence="1 2">PX506</strain>
        <tissue evidence="1">Whole organism</tissue>
    </source>
</reference>
<protein>
    <submittedName>
        <fullName evidence="1">Uncharacterized protein</fullName>
    </submittedName>
</protein>
<evidence type="ECO:0000313" key="2">
    <source>
        <dbReference type="Proteomes" id="UP000483820"/>
    </source>
</evidence>
<dbReference type="RefSeq" id="XP_053584972.1">
    <property type="nucleotide sequence ID" value="XM_053730200.1"/>
</dbReference>
<comment type="caution">
    <text evidence="1">The sequence shown here is derived from an EMBL/GenBank/DDBJ whole genome shotgun (WGS) entry which is preliminary data.</text>
</comment>
<name>A0A6A5GRH4_CAERE</name>
<dbReference type="Proteomes" id="UP000483820">
    <property type="component" value="Chromosome IV"/>
</dbReference>